<keyword evidence="3" id="KW-1133">Transmembrane helix</keyword>
<dbReference type="Pfam" id="PF07963">
    <property type="entry name" value="N_methyl"/>
    <property type="match status" value="1"/>
</dbReference>
<dbReference type="InterPro" id="IPR012902">
    <property type="entry name" value="N_methyl_site"/>
</dbReference>
<dbReference type="EMBL" id="JPVP01000055">
    <property type="protein sequence ID" value="KGR84825.1"/>
    <property type="molecule type" value="Genomic_DNA"/>
</dbReference>
<gene>
    <name evidence="4" type="ORF">CD32_10205</name>
</gene>
<dbReference type="Proteomes" id="UP000030437">
    <property type="component" value="Unassembled WGS sequence"/>
</dbReference>
<evidence type="ECO:0000313" key="5">
    <source>
        <dbReference type="Proteomes" id="UP000030437"/>
    </source>
</evidence>
<reference evidence="4 5" key="1">
    <citation type="submission" date="2014-02" db="EMBL/GenBank/DDBJ databases">
        <title>Draft genome sequence of Lysinibacillus odysseyi NBRC 100172.</title>
        <authorList>
            <person name="Zhang F."/>
            <person name="Wang G."/>
            <person name="Zhang L."/>
        </authorList>
    </citation>
    <scope>NUCLEOTIDE SEQUENCE [LARGE SCALE GENOMIC DNA]</scope>
    <source>
        <strain evidence="4 5">NBRC 100172</strain>
    </source>
</reference>
<dbReference type="GO" id="GO:0009986">
    <property type="term" value="C:cell surface"/>
    <property type="evidence" value="ECO:0007669"/>
    <property type="project" value="UniProtKB-SubCell"/>
</dbReference>
<dbReference type="AlphaFoldDB" id="A0A0A3IN07"/>
<dbReference type="PROSITE" id="PS00409">
    <property type="entry name" value="PROKAR_NTER_METHYL"/>
    <property type="match status" value="1"/>
</dbReference>
<dbReference type="GO" id="GO:0030420">
    <property type="term" value="P:establishment of competence for transformation"/>
    <property type="evidence" value="ECO:0007669"/>
    <property type="project" value="UniProtKB-KW"/>
</dbReference>
<keyword evidence="3" id="KW-0472">Membrane</keyword>
<dbReference type="NCBIfam" id="TIGR02532">
    <property type="entry name" value="IV_pilin_GFxxxE"/>
    <property type="match status" value="1"/>
</dbReference>
<comment type="subcellular location">
    <subcellularLocation>
        <location evidence="1">Cell surface</location>
    </subcellularLocation>
</comment>
<keyword evidence="5" id="KW-1185">Reference proteome</keyword>
<protein>
    <recommendedName>
        <fullName evidence="6">Prepilin-type N-terminal cleavage/methylation domain-containing protein</fullName>
    </recommendedName>
</protein>
<name>A0A0A3IN07_9BACI</name>
<comment type="caution">
    <text evidence="4">The sequence shown here is derived from an EMBL/GenBank/DDBJ whole genome shotgun (WGS) entry which is preliminary data.</text>
</comment>
<evidence type="ECO:0000256" key="3">
    <source>
        <dbReference type="SAM" id="Phobius"/>
    </source>
</evidence>
<keyword evidence="3" id="KW-0812">Transmembrane</keyword>
<keyword evidence="2" id="KW-0178">Competence</keyword>
<evidence type="ECO:0008006" key="6">
    <source>
        <dbReference type="Google" id="ProtNLM"/>
    </source>
</evidence>
<evidence type="ECO:0000256" key="1">
    <source>
        <dbReference type="ARBA" id="ARBA00004241"/>
    </source>
</evidence>
<feature type="transmembrane region" description="Helical" evidence="3">
    <location>
        <begin position="12"/>
        <end position="34"/>
    </location>
</feature>
<sequence length="193" mass="21728">MNKHLKNEKGLTLIELLASIVLLSILSIFVFSLITKTIEHNRIIQQETMVRDEADIIVSKFIKALYSTKQTHIIRNVTNGKGDSYIEVTNDLRKCQKNEEGVLVTAAACNATLQPIGFKTSNNVTKLYILDEVYAIAHTDIKILPSSYIEGNPDSTNLYKVTVALQSTYRRGNKEISKQQTFINEIQPILTSK</sequence>
<dbReference type="STRING" id="1220589.CD32_10205"/>
<dbReference type="RefSeq" id="WP_036154196.1">
    <property type="nucleotide sequence ID" value="NZ_AVCX01000006.1"/>
</dbReference>
<evidence type="ECO:0000313" key="4">
    <source>
        <dbReference type="EMBL" id="KGR84825.1"/>
    </source>
</evidence>
<proteinExistence type="predicted"/>
<dbReference type="eggNOG" id="COG4970">
    <property type="taxonomic scope" value="Bacteria"/>
</dbReference>
<accession>A0A0A3IN07</accession>
<organism evidence="4 5">
    <name type="scientific">Lysinibacillus odysseyi 34hs-1 = NBRC 100172</name>
    <dbReference type="NCBI Taxonomy" id="1220589"/>
    <lineage>
        <taxon>Bacteria</taxon>
        <taxon>Bacillati</taxon>
        <taxon>Bacillota</taxon>
        <taxon>Bacilli</taxon>
        <taxon>Bacillales</taxon>
        <taxon>Bacillaceae</taxon>
        <taxon>Lysinibacillus</taxon>
    </lineage>
</organism>
<evidence type="ECO:0000256" key="2">
    <source>
        <dbReference type="ARBA" id="ARBA00023287"/>
    </source>
</evidence>